<feature type="transmembrane region" description="Helical" evidence="8">
    <location>
        <begin position="193"/>
        <end position="214"/>
    </location>
</feature>
<accession>A0A398CE82</accession>
<gene>
    <name evidence="9" type="ORF">D3H35_24340</name>
</gene>
<dbReference type="AlphaFoldDB" id="A0A398CE82"/>
<evidence type="ECO:0000256" key="4">
    <source>
        <dbReference type="ARBA" id="ARBA00022544"/>
    </source>
</evidence>
<feature type="transmembrane region" description="Helical" evidence="8">
    <location>
        <begin position="165"/>
        <end position="181"/>
    </location>
</feature>
<comment type="similarity">
    <text evidence="2">Belongs to the amino acid-polyamine-organocation (APC) superfamily. Spore germination protein (SGP) (TC 2.A.3.9) family.</text>
</comment>
<evidence type="ECO:0000256" key="8">
    <source>
        <dbReference type="SAM" id="Phobius"/>
    </source>
</evidence>
<feature type="transmembrane region" description="Helical" evidence="8">
    <location>
        <begin position="319"/>
        <end position="341"/>
    </location>
</feature>
<dbReference type="NCBIfam" id="TIGR00912">
    <property type="entry name" value="2A0309"/>
    <property type="match status" value="1"/>
</dbReference>
<comment type="caution">
    <text evidence="9">The sequence shown here is derived from an EMBL/GenBank/DDBJ whole genome shotgun (WGS) entry which is preliminary data.</text>
</comment>
<feature type="transmembrane region" description="Helical" evidence="8">
    <location>
        <begin position="266"/>
        <end position="289"/>
    </location>
</feature>
<dbReference type="GO" id="GO:0009847">
    <property type="term" value="P:spore germination"/>
    <property type="evidence" value="ECO:0007669"/>
    <property type="project" value="InterPro"/>
</dbReference>
<evidence type="ECO:0000313" key="9">
    <source>
        <dbReference type="EMBL" id="RIE01486.1"/>
    </source>
</evidence>
<feature type="transmembrane region" description="Helical" evidence="8">
    <location>
        <begin position="127"/>
        <end position="145"/>
    </location>
</feature>
<feature type="transmembrane region" description="Helical" evidence="8">
    <location>
        <begin position="234"/>
        <end position="254"/>
    </location>
</feature>
<keyword evidence="3" id="KW-0813">Transport</keyword>
<dbReference type="InterPro" id="IPR004761">
    <property type="entry name" value="Spore_GerAB"/>
</dbReference>
<dbReference type="GO" id="GO:0016020">
    <property type="term" value="C:membrane"/>
    <property type="evidence" value="ECO:0007669"/>
    <property type="project" value="UniProtKB-SubCell"/>
</dbReference>
<dbReference type="PANTHER" id="PTHR34975">
    <property type="entry name" value="SPORE GERMINATION PROTEIN A2"/>
    <property type="match status" value="1"/>
</dbReference>
<keyword evidence="7 8" id="KW-0472">Membrane</keyword>
<evidence type="ECO:0000256" key="3">
    <source>
        <dbReference type="ARBA" id="ARBA00022448"/>
    </source>
</evidence>
<dbReference type="Proteomes" id="UP000266340">
    <property type="component" value="Unassembled WGS sequence"/>
</dbReference>
<evidence type="ECO:0000313" key="10">
    <source>
        <dbReference type="Proteomes" id="UP000266340"/>
    </source>
</evidence>
<protein>
    <submittedName>
        <fullName evidence="9">Spore gernimation protein</fullName>
    </submittedName>
</protein>
<keyword evidence="5 8" id="KW-0812">Transmembrane</keyword>
<organism evidence="9 10">
    <name type="scientific">Cohnella faecalis</name>
    <dbReference type="NCBI Taxonomy" id="2315694"/>
    <lineage>
        <taxon>Bacteria</taxon>
        <taxon>Bacillati</taxon>
        <taxon>Bacillota</taxon>
        <taxon>Bacilli</taxon>
        <taxon>Bacillales</taxon>
        <taxon>Paenibacillaceae</taxon>
        <taxon>Cohnella</taxon>
    </lineage>
</organism>
<dbReference type="PANTHER" id="PTHR34975:SF2">
    <property type="entry name" value="SPORE GERMINATION PROTEIN A2"/>
    <property type="match status" value="1"/>
</dbReference>
<evidence type="ECO:0000256" key="5">
    <source>
        <dbReference type="ARBA" id="ARBA00022692"/>
    </source>
</evidence>
<keyword evidence="10" id="KW-1185">Reference proteome</keyword>
<comment type="subcellular location">
    <subcellularLocation>
        <location evidence="1">Membrane</location>
        <topology evidence="1">Multi-pass membrane protein</topology>
    </subcellularLocation>
</comment>
<feature type="transmembrane region" description="Helical" evidence="8">
    <location>
        <begin position="353"/>
        <end position="372"/>
    </location>
</feature>
<evidence type="ECO:0000256" key="6">
    <source>
        <dbReference type="ARBA" id="ARBA00022989"/>
    </source>
</evidence>
<sequence>MRSGSHYPPKEWYLVPLMRARLHLICTSMNDFPCGRHTTPDTSISPTGGPSLGENKLAQLLCLVVLFQIGSTPLDLLAKGAGHDAWISVLVGMACGLLLLLLVFLPLHRLQPDGTLVDMLLRHFGKAIGGLVAAAYVVFFAYRALRNVRDFGELLNMNLYSETPLAVTMLVLTATAAFTVYKGIEVLGRMVEVLVPWTIVGYLFLFALIIGTGLLDFNRLLPLLEEGWKPVWSAVPGVISLPFSEMVLFLMFWNHAGRSYSAIVKWSTLGFVVNGLFITITNSVILAGLGPMAETAELPFLQLTNRIMIGGLFERMDPVISLLLFTGVFVKITAYYLGAVCALSRLFNKKERLFLLPVGLAIYAGSFLFHSYMEEVRVGAGINAMLHFPIFQIVIPVVLLAWIGIKLSLRRLGSRPSGPERQMGGSQ</sequence>
<evidence type="ECO:0000256" key="2">
    <source>
        <dbReference type="ARBA" id="ARBA00007998"/>
    </source>
</evidence>
<keyword evidence="4" id="KW-0309">Germination</keyword>
<feature type="transmembrane region" description="Helical" evidence="8">
    <location>
        <begin position="384"/>
        <end position="405"/>
    </location>
</feature>
<evidence type="ECO:0000256" key="1">
    <source>
        <dbReference type="ARBA" id="ARBA00004141"/>
    </source>
</evidence>
<reference evidence="9 10" key="1">
    <citation type="submission" date="2018-09" db="EMBL/GenBank/DDBJ databases">
        <title>Cohnella cavernae sp. nov., isolated from a karst cave.</title>
        <authorList>
            <person name="Zhu H."/>
        </authorList>
    </citation>
    <scope>NUCLEOTIDE SEQUENCE [LARGE SCALE GENOMIC DNA]</scope>
    <source>
        <strain evidence="9 10">K2E09-144</strain>
    </source>
</reference>
<name>A0A398CE82_9BACL</name>
<dbReference type="Pfam" id="PF03845">
    <property type="entry name" value="Spore_permease"/>
    <property type="match status" value="1"/>
</dbReference>
<feature type="transmembrane region" description="Helical" evidence="8">
    <location>
        <begin position="86"/>
        <end position="107"/>
    </location>
</feature>
<dbReference type="EMBL" id="QXJM01000040">
    <property type="protein sequence ID" value="RIE01486.1"/>
    <property type="molecule type" value="Genomic_DNA"/>
</dbReference>
<evidence type="ECO:0000256" key="7">
    <source>
        <dbReference type="ARBA" id="ARBA00023136"/>
    </source>
</evidence>
<proteinExistence type="inferred from homology"/>
<keyword evidence="6 8" id="KW-1133">Transmembrane helix</keyword>